<reference evidence="2 3" key="1">
    <citation type="submission" date="2024-06" db="EMBL/GenBank/DDBJ databases">
        <title>The draft genome of Grus japonensis, version 3.</title>
        <authorList>
            <person name="Nabeshima K."/>
            <person name="Suzuki S."/>
            <person name="Onuma M."/>
        </authorList>
    </citation>
    <scope>NUCLEOTIDE SEQUENCE [LARGE SCALE GENOMIC DNA]</scope>
    <source>
        <strain evidence="2 3">451A</strain>
    </source>
</reference>
<organism evidence="2 3">
    <name type="scientific">Grus japonensis</name>
    <name type="common">Japanese crane</name>
    <name type="synonym">Red-crowned crane</name>
    <dbReference type="NCBI Taxonomy" id="30415"/>
    <lineage>
        <taxon>Eukaryota</taxon>
        <taxon>Metazoa</taxon>
        <taxon>Chordata</taxon>
        <taxon>Craniata</taxon>
        <taxon>Vertebrata</taxon>
        <taxon>Euteleostomi</taxon>
        <taxon>Archelosauria</taxon>
        <taxon>Archosauria</taxon>
        <taxon>Dinosauria</taxon>
        <taxon>Saurischia</taxon>
        <taxon>Theropoda</taxon>
        <taxon>Coelurosauria</taxon>
        <taxon>Aves</taxon>
        <taxon>Neognathae</taxon>
        <taxon>Neoaves</taxon>
        <taxon>Gruiformes</taxon>
        <taxon>Gruidae</taxon>
        <taxon>Grus</taxon>
    </lineage>
</organism>
<name>A0ABC9XNK6_GRUJA</name>
<comment type="caution">
    <text evidence="2">The sequence shown here is derived from an EMBL/GenBank/DDBJ whole genome shotgun (WGS) entry which is preliminary data.</text>
</comment>
<feature type="domain" description="Reverse transcriptase" evidence="1">
    <location>
        <begin position="85"/>
        <end position="301"/>
    </location>
</feature>
<evidence type="ECO:0000259" key="1">
    <source>
        <dbReference type="PROSITE" id="PS50878"/>
    </source>
</evidence>
<evidence type="ECO:0000313" key="2">
    <source>
        <dbReference type="EMBL" id="GAB0199283.1"/>
    </source>
</evidence>
<dbReference type="Pfam" id="PF00078">
    <property type="entry name" value="RVT_1"/>
    <property type="match status" value="1"/>
</dbReference>
<dbReference type="EMBL" id="BAAFJT010000022">
    <property type="protein sequence ID" value="GAB0199283.1"/>
    <property type="molecule type" value="Genomic_DNA"/>
</dbReference>
<dbReference type="PROSITE" id="PS50878">
    <property type="entry name" value="RT_POL"/>
    <property type="match status" value="1"/>
</dbReference>
<keyword evidence="3" id="KW-1185">Reference proteome</keyword>
<evidence type="ECO:0000313" key="3">
    <source>
        <dbReference type="Proteomes" id="UP001623348"/>
    </source>
</evidence>
<proteinExistence type="predicted"/>
<dbReference type="InterPro" id="IPR043502">
    <property type="entry name" value="DNA/RNA_pol_sf"/>
</dbReference>
<accession>A0ABC9XNK6</accession>
<dbReference type="SUPFAM" id="SSF56672">
    <property type="entry name" value="DNA/RNA polymerases"/>
    <property type="match status" value="1"/>
</dbReference>
<dbReference type="AlphaFoldDB" id="A0ABC9XNK6"/>
<dbReference type="InterPro" id="IPR000477">
    <property type="entry name" value="RT_dom"/>
</dbReference>
<gene>
    <name evidence="2" type="ORF">GRJ2_002393700</name>
</gene>
<protein>
    <submittedName>
        <fullName evidence="2">Mitochondrial enolase superfamily member 1</fullName>
    </submittedName>
</protein>
<dbReference type="CDD" id="cd01650">
    <property type="entry name" value="RT_nLTR_like"/>
    <property type="match status" value="1"/>
</dbReference>
<dbReference type="Proteomes" id="UP001623348">
    <property type="component" value="Unassembled WGS sequence"/>
</dbReference>
<sequence length="301" mass="33491">MEKAEVLNDFFASVLTGKCLSHTAQVAEGRDWENAEPPTVGEDQVREYLRNLKVDKSMGPDELHPQVLRELADEVARPLFIIFEKSWQSSKVPADWKRGNITPIFKKGKKEDPGNYRPVSLTSVPDKIMEQTLLETMLRHIENTEVIGDSQHGFTKGKSCLTNLVAFCDGVTASVDKGRPADIIYLDLCKAFDTVPHDILVSKLERHGFDGWTTQWIRNWLDGRTQRVVANGSMSKWRTVTSGIPQGLVLGPALFNIFVSDMDNGIECILSKFADDTKLCGRHAGGKGCHPGWRGGPVRTA</sequence>
<dbReference type="PANTHER" id="PTHR33332">
    <property type="entry name" value="REVERSE TRANSCRIPTASE DOMAIN-CONTAINING PROTEIN"/>
    <property type="match status" value="1"/>
</dbReference>